<proteinExistence type="predicted"/>
<evidence type="ECO:0000313" key="3">
    <source>
        <dbReference type="Proteomes" id="UP000316426"/>
    </source>
</evidence>
<keyword evidence="3" id="KW-1185">Reference proteome</keyword>
<name>A0A518K3W3_9BACT</name>
<dbReference type="Proteomes" id="UP000316426">
    <property type="component" value="Chromosome"/>
</dbReference>
<feature type="domain" description="Helix-turn-helix" evidence="1">
    <location>
        <begin position="83"/>
        <end position="129"/>
    </location>
</feature>
<evidence type="ECO:0000259" key="1">
    <source>
        <dbReference type="Pfam" id="PF12728"/>
    </source>
</evidence>
<dbReference type="KEGG" id="bmei:Spa11_06430"/>
<organism evidence="2 3">
    <name type="scientific">Botrimarina mediterranea</name>
    <dbReference type="NCBI Taxonomy" id="2528022"/>
    <lineage>
        <taxon>Bacteria</taxon>
        <taxon>Pseudomonadati</taxon>
        <taxon>Planctomycetota</taxon>
        <taxon>Planctomycetia</taxon>
        <taxon>Pirellulales</taxon>
        <taxon>Lacipirellulaceae</taxon>
        <taxon>Botrimarina</taxon>
    </lineage>
</organism>
<dbReference type="AlphaFoldDB" id="A0A518K3W3"/>
<sequence length="130" mass="14123">MNAALYRRWLTDRLKEAEPLDRPSELTDPKGVATEAAKRLGLLGLGNHLDRAYGVTTPQELASLLIDCLAALPQAPDELQPAMSVVEVAGILGVSKETVYRLCSEQRLAHSRTGARITITQQQLADFQAG</sequence>
<dbReference type="NCBIfam" id="TIGR01764">
    <property type="entry name" value="excise"/>
    <property type="match status" value="1"/>
</dbReference>
<gene>
    <name evidence="2" type="ORF">Spa11_06430</name>
</gene>
<dbReference type="Pfam" id="PF12728">
    <property type="entry name" value="HTH_17"/>
    <property type="match status" value="1"/>
</dbReference>
<dbReference type="EMBL" id="CP036349">
    <property type="protein sequence ID" value="QDV72465.1"/>
    <property type="molecule type" value="Genomic_DNA"/>
</dbReference>
<dbReference type="GO" id="GO:0003677">
    <property type="term" value="F:DNA binding"/>
    <property type="evidence" value="ECO:0007669"/>
    <property type="project" value="InterPro"/>
</dbReference>
<protein>
    <submittedName>
        <fullName evidence="2">Helix-turn-helix domain protein</fullName>
    </submittedName>
</protein>
<accession>A0A518K3W3</accession>
<dbReference type="InterPro" id="IPR010093">
    <property type="entry name" value="SinI_DNA-bd"/>
</dbReference>
<reference evidence="2 3" key="1">
    <citation type="submission" date="2019-02" db="EMBL/GenBank/DDBJ databases">
        <title>Deep-cultivation of Planctomycetes and their phenomic and genomic characterization uncovers novel biology.</title>
        <authorList>
            <person name="Wiegand S."/>
            <person name="Jogler M."/>
            <person name="Boedeker C."/>
            <person name="Pinto D."/>
            <person name="Vollmers J."/>
            <person name="Rivas-Marin E."/>
            <person name="Kohn T."/>
            <person name="Peeters S.H."/>
            <person name="Heuer A."/>
            <person name="Rast P."/>
            <person name="Oberbeckmann S."/>
            <person name="Bunk B."/>
            <person name="Jeske O."/>
            <person name="Meyerdierks A."/>
            <person name="Storesund J.E."/>
            <person name="Kallscheuer N."/>
            <person name="Luecker S."/>
            <person name="Lage O.M."/>
            <person name="Pohl T."/>
            <person name="Merkel B.J."/>
            <person name="Hornburger P."/>
            <person name="Mueller R.-W."/>
            <person name="Bruemmer F."/>
            <person name="Labrenz M."/>
            <person name="Spormann A.M."/>
            <person name="Op den Camp H."/>
            <person name="Overmann J."/>
            <person name="Amann R."/>
            <person name="Jetten M.S.M."/>
            <person name="Mascher T."/>
            <person name="Medema M.H."/>
            <person name="Devos D.P."/>
            <person name="Kaster A.-K."/>
            <person name="Ovreas L."/>
            <person name="Rohde M."/>
            <person name="Galperin M.Y."/>
            <person name="Jogler C."/>
        </authorList>
    </citation>
    <scope>NUCLEOTIDE SEQUENCE [LARGE SCALE GENOMIC DNA]</scope>
    <source>
        <strain evidence="2 3">Spa11</strain>
    </source>
</reference>
<dbReference type="InterPro" id="IPR041657">
    <property type="entry name" value="HTH_17"/>
</dbReference>
<evidence type="ECO:0000313" key="2">
    <source>
        <dbReference type="EMBL" id="QDV72465.1"/>
    </source>
</evidence>